<accession>A0A7X5UTL7</accession>
<feature type="transmembrane region" description="Helical" evidence="1">
    <location>
        <begin position="93"/>
        <end position="115"/>
    </location>
</feature>
<evidence type="ECO:0000313" key="2">
    <source>
        <dbReference type="EMBL" id="NIJ14014.1"/>
    </source>
</evidence>
<dbReference type="AlphaFoldDB" id="A0A7X5UTL7"/>
<feature type="transmembrane region" description="Helical" evidence="1">
    <location>
        <begin position="65"/>
        <end position="87"/>
    </location>
</feature>
<organism evidence="2 3">
    <name type="scientific">Saccharomonospora amisosensis</name>
    <dbReference type="NCBI Taxonomy" id="1128677"/>
    <lineage>
        <taxon>Bacteria</taxon>
        <taxon>Bacillati</taxon>
        <taxon>Actinomycetota</taxon>
        <taxon>Actinomycetes</taxon>
        <taxon>Pseudonocardiales</taxon>
        <taxon>Pseudonocardiaceae</taxon>
        <taxon>Saccharomonospora</taxon>
    </lineage>
</organism>
<reference evidence="2 3" key="1">
    <citation type="submission" date="2020-03" db="EMBL/GenBank/DDBJ databases">
        <title>Sequencing the genomes of 1000 actinobacteria strains.</title>
        <authorList>
            <person name="Klenk H.-P."/>
        </authorList>
    </citation>
    <scope>NUCLEOTIDE SEQUENCE [LARGE SCALE GENOMIC DNA]</scope>
    <source>
        <strain evidence="2 3">DSM 45685</strain>
    </source>
</reference>
<feature type="transmembrane region" description="Helical" evidence="1">
    <location>
        <begin position="12"/>
        <end position="29"/>
    </location>
</feature>
<sequence length="118" mass="12004">MGRGLRWANQILAFLFELAALAALGYWGFSVGGSLPLKVVLGVGSPALAAAVWGLFAAPRARFQLSVAGVLVVKAAVFAAATVALYVTAPQPLAIAFAALVVLNTVAVTLTRANLGTP</sequence>
<comment type="caution">
    <text evidence="2">The sequence shown here is derived from an EMBL/GenBank/DDBJ whole genome shotgun (WGS) entry which is preliminary data.</text>
</comment>
<keyword evidence="1" id="KW-0472">Membrane</keyword>
<dbReference type="EMBL" id="JAAOYM010000001">
    <property type="protein sequence ID" value="NIJ14014.1"/>
    <property type="molecule type" value="Genomic_DNA"/>
</dbReference>
<keyword evidence="1" id="KW-1133">Transmembrane helix</keyword>
<name>A0A7X5UTL7_9PSEU</name>
<evidence type="ECO:0000313" key="3">
    <source>
        <dbReference type="Proteomes" id="UP000545493"/>
    </source>
</evidence>
<dbReference type="Proteomes" id="UP000545493">
    <property type="component" value="Unassembled WGS sequence"/>
</dbReference>
<proteinExistence type="predicted"/>
<evidence type="ECO:0008006" key="4">
    <source>
        <dbReference type="Google" id="ProtNLM"/>
    </source>
</evidence>
<protein>
    <recommendedName>
        <fullName evidence="4">DUF2568 domain-containing protein</fullName>
    </recommendedName>
</protein>
<keyword evidence="1" id="KW-0812">Transmembrane</keyword>
<dbReference type="RefSeq" id="WP_167174432.1">
    <property type="nucleotide sequence ID" value="NZ_JAAOYM010000001.1"/>
</dbReference>
<feature type="transmembrane region" description="Helical" evidence="1">
    <location>
        <begin position="35"/>
        <end position="58"/>
    </location>
</feature>
<evidence type="ECO:0000256" key="1">
    <source>
        <dbReference type="SAM" id="Phobius"/>
    </source>
</evidence>
<dbReference type="InterPro" id="IPR021214">
    <property type="entry name" value="DUF2568"/>
</dbReference>
<gene>
    <name evidence="2" type="ORF">FHU38_004358</name>
</gene>
<keyword evidence="3" id="KW-1185">Reference proteome</keyword>
<dbReference type="Pfam" id="PF10823">
    <property type="entry name" value="DUF2568"/>
    <property type="match status" value="1"/>
</dbReference>